<reference evidence="1" key="1">
    <citation type="submission" date="2022-10" db="EMBL/GenBank/DDBJ databases">
        <title>Genome Sequence of Xylaria curta.</title>
        <authorList>
            <person name="Buettner E."/>
        </authorList>
    </citation>
    <scope>NUCLEOTIDE SEQUENCE</scope>
    <source>
        <strain evidence="1">Babe10</strain>
    </source>
</reference>
<keyword evidence="2" id="KW-1185">Reference proteome</keyword>
<comment type="caution">
    <text evidence="1">The sequence shown here is derived from an EMBL/GenBank/DDBJ whole genome shotgun (WGS) entry which is preliminary data.</text>
</comment>
<proteinExistence type="predicted"/>
<accession>A0ACC1NSX3</accession>
<name>A0ACC1NSX3_9PEZI</name>
<evidence type="ECO:0000313" key="1">
    <source>
        <dbReference type="EMBL" id="KAJ2981504.1"/>
    </source>
</evidence>
<protein>
    <submittedName>
        <fullName evidence="1">Uncharacterized protein</fullName>
    </submittedName>
</protein>
<evidence type="ECO:0000313" key="2">
    <source>
        <dbReference type="Proteomes" id="UP001143856"/>
    </source>
</evidence>
<sequence>MKAFLVKLWMGSLRRQVGGEENHGRYFLVRKGVSDEIRESVGLLNSKVGYTYLLDADCRIRWAGSGPSEDHEREGLVKGLQRLLIDDKMNTKKR</sequence>
<dbReference type="Proteomes" id="UP001143856">
    <property type="component" value="Unassembled WGS sequence"/>
</dbReference>
<dbReference type="EMBL" id="JAPDGR010001557">
    <property type="protein sequence ID" value="KAJ2981504.1"/>
    <property type="molecule type" value="Genomic_DNA"/>
</dbReference>
<gene>
    <name evidence="1" type="ORF">NUW58_g6674</name>
</gene>
<organism evidence="1 2">
    <name type="scientific">Xylaria curta</name>
    <dbReference type="NCBI Taxonomy" id="42375"/>
    <lineage>
        <taxon>Eukaryota</taxon>
        <taxon>Fungi</taxon>
        <taxon>Dikarya</taxon>
        <taxon>Ascomycota</taxon>
        <taxon>Pezizomycotina</taxon>
        <taxon>Sordariomycetes</taxon>
        <taxon>Xylariomycetidae</taxon>
        <taxon>Xylariales</taxon>
        <taxon>Xylariaceae</taxon>
        <taxon>Xylaria</taxon>
    </lineage>
</organism>